<sequence>MVDNLPGPSGLAYTVDCSISDGEAACVAAASAFGMTSLVTTIEPASSIEVQVAAAATSAPPITDASGTATTTPTSAPSGGTGASGSAAPSSTKKPDNGAGGSGPSIAGFSVIAAVSVYFVCESVVMVVLSWRARRA</sequence>
<protein>
    <submittedName>
        <fullName evidence="1">Uncharacterized protein</fullName>
    </submittedName>
</protein>
<evidence type="ECO:0000313" key="2">
    <source>
        <dbReference type="Proteomes" id="UP001144978"/>
    </source>
</evidence>
<gene>
    <name evidence="1" type="ORF">NUW54_g13385</name>
</gene>
<dbReference type="EMBL" id="JANSHE010006194">
    <property type="protein sequence ID" value="KAJ2967857.1"/>
    <property type="molecule type" value="Genomic_DNA"/>
</dbReference>
<organism evidence="1 2">
    <name type="scientific">Trametes sanguinea</name>
    <dbReference type="NCBI Taxonomy" id="158606"/>
    <lineage>
        <taxon>Eukaryota</taxon>
        <taxon>Fungi</taxon>
        <taxon>Dikarya</taxon>
        <taxon>Basidiomycota</taxon>
        <taxon>Agaricomycotina</taxon>
        <taxon>Agaricomycetes</taxon>
        <taxon>Polyporales</taxon>
        <taxon>Polyporaceae</taxon>
        <taxon>Trametes</taxon>
    </lineage>
</organism>
<dbReference type="Proteomes" id="UP001144978">
    <property type="component" value="Unassembled WGS sequence"/>
</dbReference>
<comment type="caution">
    <text evidence="1">The sequence shown here is derived from an EMBL/GenBank/DDBJ whole genome shotgun (WGS) entry which is preliminary data.</text>
</comment>
<proteinExistence type="predicted"/>
<reference evidence="1" key="1">
    <citation type="submission" date="2022-08" db="EMBL/GenBank/DDBJ databases">
        <title>Genome Sequence of Pycnoporus sanguineus.</title>
        <authorList>
            <person name="Buettner E."/>
        </authorList>
    </citation>
    <scope>NUCLEOTIDE SEQUENCE</scope>
    <source>
        <strain evidence="1">CG-C14</strain>
    </source>
</reference>
<name>A0ACC1MLG4_9APHY</name>
<keyword evidence="2" id="KW-1185">Reference proteome</keyword>
<evidence type="ECO:0000313" key="1">
    <source>
        <dbReference type="EMBL" id="KAJ2967857.1"/>
    </source>
</evidence>
<accession>A0ACC1MLG4</accession>